<comment type="similarity">
    <text evidence="2">Belongs to the pleurocidin family.</text>
</comment>
<sequence length="75" mass="8547">MKLAAVFVVLSLIILMAEPGEGFIHHIFSGLVNGIANGIYHSLNVVQVLLFLHINTDCRFVEYSWVSYISTFWYQ</sequence>
<dbReference type="AlphaFoldDB" id="A0A3Q1CLM1"/>
<accession>A0A3Q1CLM1</accession>
<evidence type="ECO:0000313" key="7">
    <source>
        <dbReference type="Ensembl" id="ENSAOCP00000028782.2"/>
    </source>
</evidence>
<evidence type="ECO:0000256" key="3">
    <source>
        <dbReference type="ARBA" id="ARBA00022525"/>
    </source>
</evidence>
<keyword evidence="5" id="KW-0044">Antibiotic</keyword>
<dbReference type="InterPro" id="IPR012515">
    <property type="entry name" value="Antimicrobial12"/>
</dbReference>
<dbReference type="GO" id="GO:0042742">
    <property type="term" value="P:defense response to bacterium"/>
    <property type="evidence" value="ECO:0007669"/>
    <property type="project" value="UniProtKB-KW"/>
</dbReference>
<dbReference type="Proteomes" id="UP001501940">
    <property type="component" value="Chromosome 12"/>
</dbReference>
<dbReference type="Pfam" id="PF08107">
    <property type="entry name" value="Antimicrobial12"/>
    <property type="match status" value="1"/>
</dbReference>
<keyword evidence="3" id="KW-0964">Secreted</keyword>
<protein>
    <submittedName>
        <fullName evidence="7">Uncharacterized protein</fullName>
    </submittedName>
</protein>
<evidence type="ECO:0000256" key="5">
    <source>
        <dbReference type="ARBA" id="ARBA00023022"/>
    </source>
</evidence>
<feature type="chain" id="PRO_5043691574" evidence="6">
    <location>
        <begin position="23"/>
        <end position="75"/>
    </location>
</feature>
<keyword evidence="6" id="KW-0732">Signal</keyword>
<dbReference type="GO" id="GO:0005576">
    <property type="term" value="C:extracellular region"/>
    <property type="evidence" value="ECO:0007669"/>
    <property type="project" value="UniProtKB-SubCell"/>
</dbReference>
<keyword evidence="8" id="KW-1185">Reference proteome</keyword>
<name>A0A3Q1CLM1_AMPOC</name>
<evidence type="ECO:0000256" key="6">
    <source>
        <dbReference type="SAM" id="SignalP"/>
    </source>
</evidence>
<evidence type="ECO:0000256" key="4">
    <source>
        <dbReference type="ARBA" id="ARBA00022529"/>
    </source>
</evidence>
<organism evidence="7 8">
    <name type="scientific">Amphiprion ocellaris</name>
    <name type="common">Clown anemonefish</name>
    <dbReference type="NCBI Taxonomy" id="80972"/>
    <lineage>
        <taxon>Eukaryota</taxon>
        <taxon>Metazoa</taxon>
        <taxon>Chordata</taxon>
        <taxon>Craniata</taxon>
        <taxon>Vertebrata</taxon>
        <taxon>Euteleostomi</taxon>
        <taxon>Actinopterygii</taxon>
        <taxon>Neopterygii</taxon>
        <taxon>Teleostei</taxon>
        <taxon>Neoteleostei</taxon>
        <taxon>Acanthomorphata</taxon>
        <taxon>Ovalentaria</taxon>
        <taxon>Pomacentridae</taxon>
        <taxon>Amphiprion</taxon>
    </lineage>
</organism>
<comment type="subcellular location">
    <subcellularLocation>
        <location evidence="1">Secreted</location>
    </subcellularLocation>
</comment>
<keyword evidence="4" id="KW-0929">Antimicrobial</keyword>
<evidence type="ECO:0000313" key="8">
    <source>
        <dbReference type="Proteomes" id="UP001501940"/>
    </source>
</evidence>
<reference evidence="7" key="3">
    <citation type="submission" date="2025-09" db="UniProtKB">
        <authorList>
            <consortium name="Ensembl"/>
        </authorList>
    </citation>
    <scope>IDENTIFICATION</scope>
</reference>
<dbReference type="Ensembl" id="ENSAOCT00000031271.2">
    <property type="protein sequence ID" value="ENSAOCP00000028782.2"/>
    <property type="gene ID" value="ENSAOCG00000018615.2"/>
</dbReference>
<evidence type="ECO:0000256" key="2">
    <source>
        <dbReference type="ARBA" id="ARBA00007419"/>
    </source>
</evidence>
<reference evidence="7 8" key="1">
    <citation type="submission" date="2022-01" db="EMBL/GenBank/DDBJ databases">
        <title>A chromosome-scale genome assembly of the false clownfish, Amphiprion ocellaris.</title>
        <authorList>
            <person name="Ryu T."/>
        </authorList>
    </citation>
    <scope>NUCLEOTIDE SEQUENCE [LARGE SCALE GENOMIC DNA]</scope>
</reference>
<feature type="signal peptide" evidence="6">
    <location>
        <begin position="1"/>
        <end position="22"/>
    </location>
</feature>
<reference evidence="7" key="2">
    <citation type="submission" date="2025-08" db="UniProtKB">
        <authorList>
            <consortium name="Ensembl"/>
        </authorList>
    </citation>
    <scope>IDENTIFICATION</scope>
</reference>
<dbReference type="GeneTree" id="ENSGT00970000195040"/>
<proteinExistence type="inferred from homology"/>
<evidence type="ECO:0000256" key="1">
    <source>
        <dbReference type="ARBA" id="ARBA00004613"/>
    </source>
</evidence>